<feature type="compositionally biased region" description="Low complexity" evidence="11">
    <location>
        <begin position="32"/>
        <end position="43"/>
    </location>
</feature>
<keyword evidence="3" id="KW-0134">Cell wall</keyword>
<evidence type="ECO:0000256" key="5">
    <source>
        <dbReference type="ARBA" id="ARBA00022729"/>
    </source>
</evidence>
<evidence type="ECO:0000256" key="2">
    <source>
        <dbReference type="ARBA" id="ARBA00010579"/>
    </source>
</evidence>
<evidence type="ECO:0000256" key="7">
    <source>
        <dbReference type="ARBA" id="ARBA00023277"/>
    </source>
</evidence>
<keyword evidence="9" id="KW-0961">Cell wall biogenesis/degradation</keyword>
<keyword evidence="5" id="KW-0732">Signal</keyword>
<keyword evidence="13" id="KW-1185">Reference proteome</keyword>
<keyword evidence="7" id="KW-0119">Carbohydrate metabolism</keyword>
<keyword evidence="6" id="KW-0378">Hydrolase</keyword>
<organism evidence="12 13">
    <name type="scientific">Humicola insolens</name>
    <name type="common">Soft-rot fungus</name>
    <dbReference type="NCBI Taxonomy" id="85995"/>
    <lineage>
        <taxon>Eukaryota</taxon>
        <taxon>Fungi</taxon>
        <taxon>Dikarya</taxon>
        <taxon>Ascomycota</taxon>
        <taxon>Pezizomycotina</taxon>
        <taxon>Sordariomycetes</taxon>
        <taxon>Sordariomycetidae</taxon>
        <taxon>Sordariales</taxon>
        <taxon>Chaetomiaceae</taxon>
        <taxon>Mycothermus</taxon>
    </lineage>
</organism>
<evidence type="ECO:0000256" key="8">
    <source>
        <dbReference type="ARBA" id="ARBA00023295"/>
    </source>
</evidence>
<evidence type="ECO:0000256" key="4">
    <source>
        <dbReference type="ARBA" id="ARBA00022525"/>
    </source>
</evidence>
<dbReference type="Proteomes" id="UP001583172">
    <property type="component" value="Unassembled WGS sequence"/>
</dbReference>
<comment type="subcellular location">
    <subcellularLocation>
        <location evidence="1">Secreted</location>
        <location evidence="1">Cell wall</location>
    </subcellularLocation>
</comment>
<evidence type="ECO:0000256" key="11">
    <source>
        <dbReference type="SAM" id="MobiDB-lite"/>
    </source>
</evidence>
<feature type="compositionally biased region" description="Basic and acidic residues" evidence="11">
    <location>
        <begin position="44"/>
        <end position="61"/>
    </location>
</feature>
<dbReference type="InterPro" id="IPR051526">
    <property type="entry name" value="Beta-Glucosidase_SUN"/>
</dbReference>
<evidence type="ECO:0000313" key="12">
    <source>
        <dbReference type="EMBL" id="KAL1837501.1"/>
    </source>
</evidence>
<dbReference type="Pfam" id="PF03856">
    <property type="entry name" value="SUN"/>
    <property type="match status" value="1"/>
</dbReference>
<evidence type="ECO:0000256" key="10">
    <source>
        <dbReference type="ARBA" id="ARBA00023326"/>
    </source>
</evidence>
<dbReference type="PANTHER" id="PTHR31316:SF0">
    <property type="entry name" value="SECRETED BETA-GLUCOSIDASE SIM1-RELATED"/>
    <property type="match status" value="1"/>
</dbReference>
<keyword evidence="8" id="KW-0326">Glycosidase</keyword>
<keyword evidence="4" id="KW-0964">Secreted</keyword>
<evidence type="ECO:0000256" key="1">
    <source>
        <dbReference type="ARBA" id="ARBA00004191"/>
    </source>
</evidence>
<name>A0ABR3V6Y8_HUMIN</name>
<keyword evidence="10" id="KW-0624">Polysaccharide degradation</keyword>
<protein>
    <recommendedName>
        <fullName evidence="14">Murein transglycosylase</fullName>
    </recommendedName>
</protein>
<evidence type="ECO:0000313" key="13">
    <source>
        <dbReference type="Proteomes" id="UP001583172"/>
    </source>
</evidence>
<evidence type="ECO:0000256" key="9">
    <source>
        <dbReference type="ARBA" id="ARBA00023316"/>
    </source>
</evidence>
<proteinExistence type="inferred from homology"/>
<sequence>MGSTKPTFTAPPPSVVTSVGNAEHGGQFFEVETSSAAPTTTEAPKPKENKPPADDGPKGLDADFPSGKIKCDRVPTEYGPVEIPWSTTNGWTTLQNMHKWIKGVAFDNFEQPVDGTCRPGMFCSYACPPGYQKTQWPEEQGATGQSVGGLWCNDDGFLELTRPSHPKLCEPGAGGVFVRNEMSTNAAVCRTDYPANENMIIPVDTQPGGTYPLTNPDQRTYYKWKGMPTSAQYYVNPKGIPVEEACIWKSEKHGPKVGNWAPVNIGVGKAADGITYISIFPNKPTTDALLDFDIEIEGDINDECWLKNNVYYRGNPNGCTVRFDRIKSCSVSAQLGYANANADWYEGRRQGHHCLQEQVLDDGG</sequence>
<evidence type="ECO:0000256" key="3">
    <source>
        <dbReference type="ARBA" id="ARBA00022512"/>
    </source>
</evidence>
<comment type="caution">
    <text evidence="12">The sequence shown here is derived from an EMBL/GenBank/DDBJ whole genome shotgun (WGS) entry which is preliminary data.</text>
</comment>
<dbReference type="InterPro" id="IPR005556">
    <property type="entry name" value="SUN"/>
</dbReference>
<accession>A0ABR3V6Y8</accession>
<feature type="region of interest" description="Disordered" evidence="11">
    <location>
        <begin position="1"/>
        <end position="67"/>
    </location>
</feature>
<comment type="similarity">
    <text evidence="2">Belongs to the SUN family.</text>
</comment>
<dbReference type="EMBL" id="JAZGSY010000288">
    <property type="protein sequence ID" value="KAL1837501.1"/>
    <property type="molecule type" value="Genomic_DNA"/>
</dbReference>
<gene>
    <name evidence="12" type="ORF">VTJ49DRAFT_3729</name>
</gene>
<dbReference type="PANTHER" id="PTHR31316">
    <property type="entry name" value="BETA-GLUCOSIDASE-LIKE PROTEIN NCA3, MITOCHONDRIAL-RELATED"/>
    <property type="match status" value="1"/>
</dbReference>
<evidence type="ECO:0008006" key="14">
    <source>
        <dbReference type="Google" id="ProtNLM"/>
    </source>
</evidence>
<evidence type="ECO:0000256" key="6">
    <source>
        <dbReference type="ARBA" id="ARBA00022801"/>
    </source>
</evidence>
<reference evidence="12 13" key="1">
    <citation type="journal article" date="2024" name="Commun. Biol.">
        <title>Comparative genomic analysis of thermophilic fungi reveals convergent evolutionary adaptations and gene losses.</title>
        <authorList>
            <person name="Steindorff A.S."/>
            <person name="Aguilar-Pontes M.V."/>
            <person name="Robinson A.J."/>
            <person name="Andreopoulos B."/>
            <person name="LaButti K."/>
            <person name="Kuo A."/>
            <person name="Mondo S."/>
            <person name="Riley R."/>
            <person name="Otillar R."/>
            <person name="Haridas S."/>
            <person name="Lipzen A."/>
            <person name="Grimwood J."/>
            <person name="Schmutz J."/>
            <person name="Clum A."/>
            <person name="Reid I.D."/>
            <person name="Moisan M.C."/>
            <person name="Butler G."/>
            <person name="Nguyen T.T.M."/>
            <person name="Dewar K."/>
            <person name="Conant G."/>
            <person name="Drula E."/>
            <person name="Henrissat B."/>
            <person name="Hansel C."/>
            <person name="Singer S."/>
            <person name="Hutchinson M.I."/>
            <person name="de Vries R.P."/>
            <person name="Natvig D.O."/>
            <person name="Powell A.J."/>
            <person name="Tsang A."/>
            <person name="Grigoriev I.V."/>
        </authorList>
    </citation>
    <scope>NUCLEOTIDE SEQUENCE [LARGE SCALE GENOMIC DNA]</scope>
    <source>
        <strain evidence="12 13">CBS 620.91</strain>
    </source>
</reference>